<organism evidence="1 2">
    <name type="scientific">Paracoccidioides brasiliensis</name>
    <dbReference type="NCBI Taxonomy" id="121759"/>
    <lineage>
        <taxon>Eukaryota</taxon>
        <taxon>Fungi</taxon>
        <taxon>Dikarya</taxon>
        <taxon>Ascomycota</taxon>
        <taxon>Pezizomycotina</taxon>
        <taxon>Eurotiomycetes</taxon>
        <taxon>Eurotiomycetidae</taxon>
        <taxon>Onygenales</taxon>
        <taxon>Ajellomycetaceae</taxon>
        <taxon>Paracoccidioides</taxon>
    </lineage>
</organism>
<dbReference type="VEuPathDB" id="FungiDB:PADG_12414"/>
<protein>
    <submittedName>
        <fullName evidence="1">Uncharacterized protein</fullName>
    </submittedName>
</protein>
<sequence length="112" mass="11914">HLQLSKCSGHSSPLSAIMHLPRPISMSLQALIITGQPTDTSNTENTGTLEELILSPGTSTNMLECNDQRRAAEAFNNNPTSPVAAIAIVACFGPVTAFSSEGIHSWSFAYQL</sequence>
<gene>
    <name evidence="1" type="ORF">ACO22_07758</name>
</gene>
<accession>A0A1D2J477</accession>
<evidence type="ECO:0000313" key="1">
    <source>
        <dbReference type="EMBL" id="ODH12947.1"/>
    </source>
</evidence>
<name>A0A1D2J477_PARBR</name>
<comment type="caution">
    <text evidence="1">The sequence shown here is derived from an EMBL/GenBank/DDBJ whole genome shotgun (WGS) entry which is preliminary data.</text>
</comment>
<dbReference type="VEuPathDB" id="FungiDB:PABG_12145"/>
<feature type="non-terminal residue" evidence="1">
    <location>
        <position position="1"/>
    </location>
</feature>
<dbReference type="EMBL" id="LZYO01000661">
    <property type="protein sequence ID" value="ODH12947.1"/>
    <property type="molecule type" value="Genomic_DNA"/>
</dbReference>
<dbReference type="Proteomes" id="UP000242814">
    <property type="component" value="Unassembled WGS sequence"/>
</dbReference>
<proteinExistence type="predicted"/>
<evidence type="ECO:0000313" key="2">
    <source>
        <dbReference type="Proteomes" id="UP000242814"/>
    </source>
</evidence>
<dbReference type="AlphaFoldDB" id="A0A1D2J477"/>
<reference evidence="1 2" key="1">
    <citation type="submission" date="2016-06" db="EMBL/GenBank/DDBJ databases">
        <authorList>
            <person name="Kjaerup R.B."/>
            <person name="Dalgaard T.S."/>
            <person name="Juul-Madsen H.R."/>
        </authorList>
    </citation>
    <scope>NUCLEOTIDE SEQUENCE [LARGE SCALE GENOMIC DNA]</scope>
    <source>
        <strain evidence="1 2">Pb300</strain>
    </source>
</reference>